<evidence type="ECO:0000256" key="1">
    <source>
        <dbReference type="SAM" id="Coils"/>
    </source>
</evidence>
<sequence length="149" mass="16880">MKKINKKEVLQIAIKKQQELTENYTQRVSDMKADTFSRNASASQTEDRHSNKLDVLQALEKELDFAQNELNYLSQLDITEENANVSPGAIVVTDTLTFFIGISTDKIEMSGTTVVGISTKAPIYANMKDLQKNDSFTFNEKTYQILDLY</sequence>
<keyword evidence="1" id="KW-0175">Coiled coil</keyword>
<evidence type="ECO:0000313" key="2">
    <source>
        <dbReference type="EMBL" id="SIQ75913.1"/>
    </source>
</evidence>
<keyword evidence="4" id="KW-1185">Reference proteome</keyword>
<proteinExistence type="predicted"/>
<gene>
    <name evidence="3" type="ORF">NCTC13560_00981</name>
    <name evidence="2" type="ORF">SAMN05421682_10846</name>
</gene>
<evidence type="ECO:0000313" key="3">
    <source>
        <dbReference type="EMBL" id="SUX42164.1"/>
    </source>
</evidence>
<feature type="coiled-coil region" evidence="1">
    <location>
        <begin position="42"/>
        <end position="76"/>
    </location>
</feature>
<dbReference type="AlphaFoldDB" id="A0A381F6T5"/>
<reference evidence="2 4" key="1">
    <citation type="submission" date="2017-01" db="EMBL/GenBank/DDBJ databases">
        <authorList>
            <person name="Varghese N."/>
            <person name="Submissions S."/>
        </authorList>
    </citation>
    <scope>NUCLEOTIDE SEQUENCE [LARGE SCALE GENOMIC DNA]</scope>
    <source>
        <strain evidence="2 4">ATCC 27950</strain>
    </source>
</reference>
<organism evidence="3 5">
    <name type="scientific">Chryseobacterium indoltheticum</name>
    <dbReference type="NCBI Taxonomy" id="254"/>
    <lineage>
        <taxon>Bacteria</taxon>
        <taxon>Pseudomonadati</taxon>
        <taxon>Bacteroidota</taxon>
        <taxon>Flavobacteriia</taxon>
        <taxon>Flavobacteriales</taxon>
        <taxon>Weeksellaceae</taxon>
        <taxon>Chryseobacterium group</taxon>
        <taxon>Chryseobacterium</taxon>
    </lineage>
</organism>
<dbReference type="GeneID" id="303672436"/>
<dbReference type="Proteomes" id="UP000255231">
    <property type="component" value="Unassembled WGS sequence"/>
</dbReference>
<evidence type="ECO:0000313" key="4">
    <source>
        <dbReference type="Proteomes" id="UP000185725"/>
    </source>
</evidence>
<evidence type="ECO:0008006" key="6">
    <source>
        <dbReference type="Google" id="ProtNLM"/>
    </source>
</evidence>
<dbReference type="Proteomes" id="UP000185725">
    <property type="component" value="Unassembled WGS sequence"/>
</dbReference>
<reference evidence="3 5" key="2">
    <citation type="submission" date="2018-06" db="EMBL/GenBank/DDBJ databases">
        <authorList>
            <consortium name="Pathogen Informatics"/>
            <person name="Doyle S."/>
        </authorList>
    </citation>
    <scope>NUCLEOTIDE SEQUENCE [LARGE SCALE GENOMIC DNA]</scope>
    <source>
        <strain evidence="3 5">NCTC13560</strain>
    </source>
</reference>
<accession>A0A381F6T5</accession>
<protein>
    <recommendedName>
        <fullName evidence="6">Transcription elongation factor</fullName>
    </recommendedName>
</protein>
<name>A0A381F6T5_9FLAO</name>
<evidence type="ECO:0000313" key="5">
    <source>
        <dbReference type="Proteomes" id="UP000255231"/>
    </source>
</evidence>
<dbReference type="RefSeq" id="WP_076561197.1">
    <property type="nucleotide sequence ID" value="NZ_CP033929.1"/>
</dbReference>
<dbReference type="KEGG" id="cil:EG358_01895"/>
<dbReference type="OrthoDB" id="667380at2"/>
<dbReference type="EMBL" id="UFVS01000001">
    <property type="protein sequence ID" value="SUX42164.1"/>
    <property type="molecule type" value="Genomic_DNA"/>
</dbReference>
<dbReference type="EMBL" id="FTMF01000008">
    <property type="protein sequence ID" value="SIQ75913.1"/>
    <property type="molecule type" value="Genomic_DNA"/>
</dbReference>